<evidence type="ECO:0000256" key="1">
    <source>
        <dbReference type="SAM" id="SignalP"/>
    </source>
</evidence>
<proteinExistence type="predicted"/>
<keyword evidence="4" id="KW-1185">Reference proteome</keyword>
<organism evidence="3 4">
    <name type="scientific">Anaeromicropila populeti</name>
    <dbReference type="NCBI Taxonomy" id="37658"/>
    <lineage>
        <taxon>Bacteria</taxon>
        <taxon>Bacillati</taxon>
        <taxon>Bacillota</taxon>
        <taxon>Clostridia</taxon>
        <taxon>Lachnospirales</taxon>
        <taxon>Lachnospiraceae</taxon>
        <taxon>Anaeromicropila</taxon>
    </lineage>
</organism>
<dbReference type="EMBL" id="FOYZ01000002">
    <property type="protein sequence ID" value="SFR62118.1"/>
    <property type="molecule type" value="Genomic_DNA"/>
</dbReference>
<dbReference type="RefSeq" id="WP_092559078.1">
    <property type="nucleotide sequence ID" value="NZ_FOYZ01000002.1"/>
</dbReference>
<dbReference type="PROSITE" id="PS51257">
    <property type="entry name" value="PROKAR_LIPOPROTEIN"/>
    <property type="match status" value="1"/>
</dbReference>
<accession>A0A1I6I652</accession>
<reference evidence="3 4" key="1">
    <citation type="submission" date="2016-10" db="EMBL/GenBank/DDBJ databases">
        <authorList>
            <person name="de Groot N.N."/>
        </authorList>
    </citation>
    <scope>NUCLEOTIDE SEQUENCE [LARGE SCALE GENOMIC DNA]</scope>
    <source>
        <strain evidence="3 4">743A</strain>
    </source>
</reference>
<evidence type="ECO:0000313" key="3">
    <source>
        <dbReference type="EMBL" id="SFR62118.1"/>
    </source>
</evidence>
<dbReference type="STRING" id="37658.SAMN05661086_00449"/>
<protein>
    <submittedName>
        <fullName evidence="3">PrcB C-terminal</fullName>
    </submittedName>
</protein>
<dbReference type="AlphaFoldDB" id="A0A1I6I652"/>
<dbReference type="OrthoDB" id="422698at2"/>
<feature type="signal peptide" evidence="1">
    <location>
        <begin position="1"/>
        <end position="21"/>
    </location>
</feature>
<feature type="domain" description="PrcB C-terminal" evidence="2">
    <location>
        <begin position="69"/>
        <end position="126"/>
    </location>
</feature>
<gene>
    <name evidence="3" type="ORF">SAMN05661086_00449</name>
</gene>
<evidence type="ECO:0000259" key="2">
    <source>
        <dbReference type="Pfam" id="PF14343"/>
    </source>
</evidence>
<sequence>MKKTLFIILAGLFIVLLSACKTENTAIEKLRDLEFTVVEDVDLSDELKSMIEEKKAQPFKMSYANGEYLYIVVGYGEQKTGGFSIQVNELYETENAVYIDTTLLGPSKEDMVSNALTYPYVVVKTEFVDKNVVFN</sequence>
<dbReference type="Proteomes" id="UP000199659">
    <property type="component" value="Unassembled WGS sequence"/>
</dbReference>
<dbReference type="InterPro" id="IPR025748">
    <property type="entry name" value="PrcB_C_dom"/>
</dbReference>
<name>A0A1I6I652_9FIRM</name>
<keyword evidence="1" id="KW-0732">Signal</keyword>
<dbReference type="Pfam" id="PF14343">
    <property type="entry name" value="PrcB_C"/>
    <property type="match status" value="1"/>
</dbReference>
<feature type="chain" id="PRO_5039144343" evidence="1">
    <location>
        <begin position="22"/>
        <end position="135"/>
    </location>
</feature>
<evidence type="ECO:0000313" key="4">
    <source>
        <dbReference type="Proteomes" id="UP000199659"/>
    </source>
</evidence>